<feature type="transmembrane region" description="Helical" evidence="1">
    <location>
        <begin position="88"/>
        <end position="114"/>
    </location>
</feature>
<feature type="transmembrane region" description="Helical" evidence="1">
    <location>
        <begin position="150"/>
        <end position="171"/>
    </location>
</feature>
<reference evidence="2" key="1">
    <citation type="submission" date="2020-05" db="EMBL/GenBank/DDBJ databases">
        <authorList>
            <person name="Chiriac C."/>
            <person name="Salcher M."/>
            <person name="Ghai R."/>
            <person name="Kavagutti S V."/>
        </authorList>
    </citation>
    <scope>NUCLEOTIDE SEQUENCE</scope>
</reference>
<dbReference type="EMBL" id="CAFBPD010000182">
    <property type="protein sequence ID" value="CAB5014669.1"/>
    <property type="molecule type" value="Genomic_DNA"/>
</dbReference>
<feature type="transmembrane region" description="Helical" evidence="1">
    <location>
        <begin position="47"/>
        <end position="67"/>
    </location>
</feature>
<feature type="transmembrane region" description="Helical" evidence="1">
    <location>
        <begin position="120"/>
        <end position="138"/>
    </location>
</feature>
<dbReference type="EMBL" id="CAEZYW010000093">
    <property type="protein sequence ID" value="CAB4740227.1"/>
    <property type="molecule type" value="Genomic_DNA"/>
</dbReference>
<sequence>MTVEHDSRLQIGPLWIDPRVVVYATIIQMTAYAIYDPVESAVTLDGFIQLFWIAVVPMCALAIAHGFSEVLDLQIRIRRSIKWHDLRVILHSNVQFLYVSLIPIILLLICWLINVSEKSAVNFILYLGIISLAGWGGFGARRSGLKRWQWLLFGAAYACLGAIVVLLEILIRH</sequence>
<name>A0A6J6T020_9ZZZZ</name>
<protein>
    <submittedName>
        <fullName evidence="2">Unannotated protein</fullName>
    </submittedName>
</protein>
<evidence type="ECO:0000256" key="1">
    <source>
        <dbReference type="SAM" id="Phobius"/>
    </source>
</evidence>
<evidence type="ECO:0000313" key="3">
    <source>
        <dbReference type="EMBL" id="CAB5014669.1"/>
    </source>
</evidence>
<keyword evidence="1" id="KW-1133">Transmembrane helix</keyword>
<keyword evidence="1" id="KW-0472">Membrane</keyword>
<accession>A0A6J6T020</accession>
<gene>
    <name evidence="2" type="ORF">UFOPK2786_00733</name>
    <name evidence="3" type="ORF">UFOPK4061_01048</name>
</gene>
<evidence type="ECO:0000313" key="2">
    <source>
        <dbReference type="EMBL" id="CAB4740227.1"/>
    </source>
</evidence>
<proteinExistence type="predicted"/>
<dbReference type="AlphaFoldDB" id="A0A6J6T020"/>
<feature type="transmembrane region" description="Helical" evidence="1">
    <location>
        <begin position="20"/>
        <end position="35"/>
    </location>
</feature>
<keyword evidence="1" id="KW-0812">Transmembrane</keyword>
<organism evidence="2">
    <name type="scientific">freshwater metagenome</name>
    <dbReference type="NCBI Taxonomy" id="449393"/>
    <lineage>
        <taxon>unclassified sequences</taxon>
        <taxon>metagenomes</taxon>
        <taxon>ecological metagenomes</taxon>
    </lineage>
</organism>